<protein>
    <submittedName>
        <fullName evidence="1">Uncharacterized protein</fullName>
    </submittedName>
</protein>
<name>A0A8R1Y2A0_ONCVO</name>
<reference evidence="2" key="1">
    <citation type="submission" date="2013-10" db="EMBL/GenBank/DDBJ databases">
        <title>Genome sequencing of Onchocerca volvulus.</title>
        <authorList>
            <person name="Cotton J."/>
            <person name="Tsai J."/>
            <person name="Stanley E."/>
            <person name="Tracey A."/>
            <person name="Holroyd N."/>
            <person name="Lustigman S."/>
            <person name="Berriman M."/>
        </authorList>
    </citation>
    <scope>NUCLEOTIDE SEQUENCE</scope>
</reference>
<proteinExistence type="predicted"/>
<keyword evidence="2" id="KW-1185">Reference proteome</keyword>
<dbReference type="EnsemblMetazoa" id="OVOC7638.1">
    <property type="protein sequence ID" value="OVOC7638.1"/>
    <property type="gene ID" value="WBGene00244447"/>
</dbReference>
<dbReference type="Proteomes" id="UP000024404">
    <property type="component" value="Unassembled WGS sequence"/>
</dbReference>
<organism evidence="1 2">
    <name type="scientific">Onchocerca volvulus</name>
    <dbReference type="NCBI Taxonomy" id="6282"/>
    <lineage>
        <taxon>Eukaryota</taxon>
        <taxon>Metazoa</taxon>
        <taxon>Ecdysozoa</taxon>
        <taxon>Nematoda</taxon>
        <taxon>Chromadorea</taxon>
        <taxon>Rhabditida</taxon>
        <taxon>Spirurina</taxon>
        <taxon>Spiruromorpha</taxon>
        <taxon>Filarioidea</taxon>
        <taxon>Onchocercidae</taxon>
        <taxon>Onchocerca</taxon>
    </lineage>
</organism>
<evidence type="ECO:0000313" key="2">
    <source>
        <dbReference type="Proteomes" id="UP000024404"/>
    </source>
</evidence>
<evidence type="ECO:0000313" key="1">
    <source>
        <dbReference type="EnsemblMetazoa" id="OVOC7638.1"/>
    </source>
</evidence>
<sequence>MRLMQKYETNSQSYYTFSSFPQLITLQSSYVHQLNKPKISCNNGIHIKVKSTNIILLLCYVILLDKLSIDKLINERNNVLCTFLAHSSDMHSHHVIVTHDL</sequence>
<accession>A0A8R1Y2A0</accession>
<dbReference type="EMBL" id="CMVM020000227">
    <property type="status" value="NOT_ANNOTATED_CDS"/>
    <property type="molecule type" value="Genomic_DNA"/>
</dbReference>
<dbReference type="EMBL" id="CMVM020000226">
    <property type="status" value="NOT_ANNOTATED_CDS"/>
    <property type="molecule type" value="Genomic_DNA"/>
</dbReference>
<reference evidence="1" key="2">
    <citation type="submission" date="2022-06" db="UniProtKB">
        <authorList>
            <consortium name="EnsemblMetazoa"/>
        </authorList>
    </citation>
    <scope>IDENTIFICATION</scope>
</reference>
<dbReference type="AlphaFoldDB" id="A0A8R1Y2A0"/>